<name>A0ABR2LB26_9EUKA</name>
<evidence type="ECO:0000313" key="2">
    <source>
        <dbReference type="Proteomes" id="UP001470230"/>
    </source>
</evidence>
<proteinExistence type="predicted"/>
<comment type="caution">
    <text evidence="1">The sequence shown here is derived from an EMBL/GenBank/DDBJ whole genome shotgun (WGS) entry which is preliminary data.</text>
</comment>
<dbReference type="EMBL" id="JAPFFF010000001">
    <property type="protein sequence ID" value="KAK8900211.1"/>
    <property type="molecule type" value="Genomic_DNA"/>
</dbReference>
<gene>
    <name evidence="1" type="ORF">M9Y10_002534</name>
</gene>
<keyword evidence="2" id="KW-1185">Reference proteome</keyword>
<accession>A0ABR2LB26</accession>
<organism evidence="1 2">
    <name type="scientific">Tritrichomonas musculus</name>
    <dbReference type="NCBI Taxonomy" id="1915356"/>
    <lineage>
        <taxon>Eukaryota</taxon>
        <taxon>Metamonada</taxon>
        <taxon>Parabasalia</taxon>
        <taxon>Tritrichomonadida</taxon>
        <taxon>Tritrichomonadidae</taxon>
        <taxon>Tritrichomonas</taxon>
    </lineage>
</organism>
<protein>
    <submittedName>
        <fullName evidence="1">Uncharacterized protein</fullName>
    </submittedName>
</protein>
<reference evidence="1 2" key="1">
    <citation type="submission" date="2024-04" db="EMBL/GenBank/DDBJ databases">
        <title>Tritrichomonas musculus Genome.</title>
        <authorList>
            <person name="Alves-Ferreira E."/>
            <person name="Grigg M."/>
            <person name="Lorenzi H."/>
            <person name="Galac M."/>
        </authorList>
    </citation>
    <scope>NUCLEOTIDE SEQUENCE [LARGE SCALE GENOMIC DNA]</scope>
    <source>
        <strain evidence="1 2">EAF2021</strain>
    </source>
</reference>
<evidence type="ECO:0000313" key="1">
    <source>
        <dbReference type="EMBL" id="KAK8900211.1"/>
    </source>
</evidence>
<sequence>MDFFVSFKNHKEEENKWKIFYSGFVDCYDKNFEELRGINYDSRKKIFQGVFDIDTDAYEVLMIFHEKSGERHFVRILHGSKIAFLDEIYGSKEVKVTQFNISILANDFPKNMNLDQYPVRQIYIKQMKWNE</sequence>
<dbReference type="Proteomes" id="UP001470230">
    <property type="component" value="Unassembled WGS sequence"/>
</dbReference>